<evidence type="ECO:0000313" key="1">
    <source>
        <dbReference type="EMBL" id="KAL2064200.1"/>
    </source>
</evidence>
<comment type="caution">
    <text evidence="1">The sequence shown here is derived from an EMBL/GenBank/DDBJ whole genome shotgun (WGS) entry which is preliminary data.</text>
</comment>
<evidence type="ECO:0000313" key="2">
    <source>
        <dbReference type="Proteomes" id="UP001595075"/>
    </source>
</evidence>
<gene>
    <name evidence="1" type="ORF">VTL71DRAFT_4694</name>
</gene>
<sequence>MEVPSLLTPELLAELRESLKQDWFITERDDCRLQLEYIWSPPSQHYPDHRLLHKMLQLSSIQDPQNRRRRIPYVDTWQEDQFYNKATVLYWTQSAIDMMHRLDGPVILGGIWNIWSEALGREPQIQLDEFFAVPVSVGEQYAKTLPGILRSHEAICAQVRKTVADMTSPGATAKSRNLWPDLRYSKLYPLCEALIAVFDEYRFVAAEKHAVDGLRHFADVIQEQSIILIRTGHEIGLSAPISFSSLKDKALPLARREKLGFIDAIRVPLQTGVRFVADLLLREEAAFPDSNVAGHLMSREADHPVKRWERKAHDYAEEELALAKKEDKIKPFATAEAVRKRVLSHRVDLHPPEWYAPYTFKLGWI</sequence>
<name>A0ABR4C2Q8_9HELO</name>
<organism evidence="1 2">
    <name type="scientific">Oculimacula yallundae</name>
    <dbReference type="NCBI Taxonomy" id="86028"/>
    <lineage>
        <taxon>Eukaryota</taxon>
        <taxon>Fungi</taxon>
        <taxon>Dikarya</taxon>
        <taxon>Ascomycota</taxon>
        <taxon>Pezizomycotina</taxon>
        <taxon>Leotiomycetes</taxon>
        <taxon>Helotiales</taxon>
        <taxon>Ploettnerulaceae</taxon>
        <taxon>Oculimacula</taxon>
    </lineage>
</organism>
<protein>
    <submittedName>
        <fullName evidence="1">Uncharacterized protein</fullName>
    </submittedName>
</protein>
<dbReference type="Proteomes" id="UP001595075">
    <property type="component" value="Unassembled WGS sequence"/>
</dbReference>
<accession>A0ABR4C2Q8</accession>
<keyword evidence="2" id="KW-1185">Reference proteome</keyword>
<reference evidence="1 2" key="1">
    <citation type="journal article" date="2024" name="Commun. Biol.">
        <title>Comparative genomic analysis of thermophilic fungi reveals convergent evolutionary adaptations and gene losses.</title>
        <authorList>
            <person name="Steindorff A.S."/>
            <person name="Aguilar-Pontes M.V."/>
            <person name="Robinson A.J."/>
            <person name="Andreopoulos B."/>
            <person name="LaButti K."/>
            <person name="Kuo A."/>
            <person name="Mondo S."/>
            <person name="Riley R."/>
            <person name="Otillar R."/>
            <person name="Haridas S."/>
            <person name="Lipzen A."/>
            <person name="Grimwood J."/>
            <person name="Schmutz J."/>
            <person name="Clum A."/>
            <person name="Reid I.D."/>
            <person name="Moisan M.C."/>
            <person name="Butler G."/>
            <person name="Nguyen T.T.M."/>
            <person name="Dewar K."/>
            <person name="Conant G."/>
            <person name="Drula E."/>
            <person name="Henrissat B."/>
            <person name="Hansel C."/>
            <person name="Singer S."/>
            <person name="Hutchinson M.I."/>
            <person name="de Vries R.P."/>
            <person name="Natvig D.O."/>
            <person name="Powell A.J."/>
            <person name="Tsang A."/>
            <person name="Grigoriev I.V."/>
        </authorList>
    </citation>
    <scope>NUCLEOTIDE SEQUENCE [LARGE SCALE GENOMIC DNA]</scope>
    <source>
        <strain evidence="1 2">CBS 494.80</strain>
    </source>
</reference>
<proteinExistence type="predicted"/>
<dbReference type="EMBL" id="JAZHXI010000014">
    <property type="protein sequence ID" value="KAL2064200.1"/>
    <property type="molecule type" value="Genomic_DNA"/>
</dbReference>